<dbReference type="OrthoDB" id="6257449at2759"/>
<dbReference type="PROSITE" id="PS50815">
    <property type="entry name" value="HORMA"/>
    <property type="match status" value="1"/>
</dbReference>
<accession>A0A8E0VEE0</accession>
<dbReference type="EMBL" id="LUCM01011709">
    <property type="protein sequence ID" value="KAA0183564.1"/>
    <property type="molecule type" value="Genomic_DNA"/>
</dbReference>
<dbReference type="InterPro" id="IPR036570">
    <property type="entry name" value="HORMA_dom_sf"/>
</dbReference>
<feature type="non-terminal residue" evidence="2">
    <location>
        <position position="132"/>
    </location>
</feature>
<protein>
    <recommendedName>
        <fullName evidence="1">HORMA domain-containing protein</fullName>
    </recommendedName>
</protein>
<reference evidence="2" key="1">
    <citation type="submission" date="2019-05" db="EMBL/GenBank/DDBJ databases">
        <title>Annotation for the trematode Fasciolopsis buski.</title>
        <authorList>
            <person name="Choi Y.-J."/>
        </authorList>
    </citation>
    <scope>NUCLEOTIDE SEQUENCE</scope>
    <source>
        <strain evidence="2">HT</strain>
        <tissue evidence="2">Whole worm</tissue>
    </source>
</reference>
<dbReference type="PANTHER" id="PTHR11842">
    <property type="entry name" value="MITOTIC SPINDLE ASSEMBLY CHECKPOINT PROTEIN MAD2"/>
    <property type="match status" value="1"/>
</dbReference>
<gene>
    <name evidence="2" type="ORF">FBUS_04413</name>
</gene>
<dbReference type="Proteomes" id="UP000728185">
    <property type="component" value="Unassembled WGS sequence"/>
</dbReference>
<evidence type="ECO:0000313" key="3">
    <source>
        <dbReference type="Proteomes" id="UP000728185"/>
    </source>
</evidence>
<keyword evidence="3" id="KW-1185">Reference proteome</keyword>
<dbReference type="PANTHER" id="PTHR11842:SF10">
    <property type="entry name" value="MITOTIC SPINDLE ASSEMBLY CHECKPOINT PROTEIN MAD2B"/>
    <property type="match status" value="1"/>
</dbReference>
<dbReference type="AlphaFoldDB" id="A0A8E0VEE0"/>
<organism evidence="2 3">
    <name type="scientific">Fasciolopsis buskii</name>
    <dbReference type="NCBI Taxonomy" id="27845"/>
    <lineage>
        <taxon>Eukaryota</taxon>
        <taxon>Metazoa</taxon>
        <taxon>Spiralia</taxon>
        <taxon>Lophotrochozoa</taxon>
        <taxon>Platyhelminthes</taxon>
        <taxon>Trematoda</taxon>
        <taxon>Digenea</taxon>
        <taxon>Plagiorchiida</taxon>
        <taxon>Echinostomata</taxon>
        <taxon>Echinostomatoidea</taxon>
        <taxon>Fasciolidae</taxon>
        <taxon>Fasciolopsis</taxon>
    </lineage>
</organism>
<evidence type="ECO:0000259" key="1">
    <source>
        <dbReference type="PROSITE" id="PS50815"/>
    </source>
</evidence>
<dbReference type="Gene3D" id="3.30.900.10">
    <property type="entry name" value="HORMA domain"/>
    <property type="match status" value="1"/>
</dbReference>
<sequence>TKSFNLLGDFLEAAINCFLYQRKTYPRVAFSPFNVFGVPIQVCTHPEVKKYIYECVESLRSQFPRVRELRIAIKLPAESSSSNDSEFLESLVIRFDGINEELFRYVCLVLCGTFAQLQFIFYSTCRIRFLIG</sequence>
<feature type="domain" description="HORMA" evidence="1">
    <location>
        <begin position="1"/>
        <end position="132"/>
    </location>
</feature>
<dbReference type="InterPro" id="IPR045091">
    <property type="entry name" value="Mad2-like"/>
</dbReference>
<comment type="caution">
    <text evidence="2">The sequence shown here is derived from an EMBL/GenBank/DDBJ whole genome shotgun (WGS) entry which is preliminary data.</text>
</comment>
<dbReference type="GO" id="GO:0016035">
    <property type="term" value="C:zeta DNA polymerase complex"/>
    <property type="evidence" value="ECO:0007669"/>
    <property type="project" value="TreeGrafter"/>
</dbReference>
<proteinExistence type="predicted"/>
<evidence type="ECO:0000313" key="2">
    <source>
        <dbReference type="EMBL" id="KAA0183564.1"/>
    </source>
</evidence>
<name>A0A8E0VEE0_9TREM</name>
<dbReference type="SUPFAM" id="SSF56019">
    <property type="entry name" value="The spindle assembly checkpoint protein mad2"/>
    <property type="match status" value="1"/>
</dbReference>
<dbReference type="InterPro" id="IPR003511">
    <property type="entry name" value="HORMA_dom"/>
</dbReference>